<protein>
    <recommendedName>
        <fullName evidence="5">B-like cyclin</fullName>
    </recommendedName>
</protein>
<dbReference type="AlphaFoldDB" id="A0AAW0M8K3"/>
<comment type="caution">
    <text evidence="8">The sequence shown here is derived from an EMBL/GenBank/DDBJ whole genome shotgun (WGS) entry which is preliminary data.</text>
</comment>
<dbReference type="InterPro" id="IPR036915">
    <property type="entry name" value="Cyclin-like_sf"/>
</dbReference>
<reference evidence="8 9" key="1">
    <citation type="journal article" date="2018" name="Sci. Data">
        <title>The draft genome sequence of cork oak.</title>
        <authorList>
            <person name="Ramos A.M."/>
            <person name="Usie A."/>
            <person name="Barbosa P."/>
            <person name="Barros P.M."/>
            <person name="Capote T."/>
            <person name="Chaves I."/>
            <person name="Simoes F."/>
            <person name="Abreu I."/>
            <person name="Carrasquinho I."/>
            <person name="Faro C."/>
            <person name="Guimaraes J.B."/>
            <person name="Mendonca D."/>
            <person name="Nobrega F."/>
            <person name="Rodrigues L."/>
            <person name="Saibo N.J.M."/>
            <person name="Varela M.C."/>
            <person name="Egas C."/>
            <person name="Matos J."/>
            <person name="Miguel C.M."/>
            <person name="Oliveira M.M."/>
            <person name="Ricardo C.P."/>
            <person name="Goncalves S."/>
        </authorList>
    </citation>
    <scope>NUCLEOTIDE SEQUENCE [LARGE SCALE GENOMIC DNA]</scope>
    <source>
        <strain evidence="9">cv. HL8</strain>
    </source>
</reference>
<keyword evidence="2" id="KW-0132">Cell division</keyword>
<keyword evidence="4" id="KW-0131">Cell cycle</keyword>
<dbReference type="GO" id="GO:0051301">
    <property type="term" value="P:cell division"/>
    <property type="evidence" value="ECO:0007669"/>
    <property type="project" value="UniProtKB-KW"/>
</dbReference>
<proteinExistence type="predicted"/>
<evidence type="ECO:0000313" key="8">
    <source>
        <dbReference type="EMBL" id="KAK7859764.1"/>
    </source>
</evidence>
<evidence type="ECO:0000313" key="9">
    <source>
        <dbReference type="Proteomes" id="UP000237347"/>
    </source>
</evidence>
<dbReference type="Proteomes" id="UP000237347">
    <property type="component" value="Unassembled WGS sequence"/>
</dbReference>
<feature type="domain" description="Cyclin C-terminal" evidence="7">
    <location>
        <begin position="167"/>
        <end position="243"/>
    </location>
</feature>
<accession>A0AAW0M8K3</accession>
<dbReference type="CDD" id="cd20544">
    <property type="entry name" value="CYCLIN_AtCycD-like_rpt2"/>
    <property type="match status" value="1"/>
</dbReference>
<dbReference type="InterPro" id="IPR039361">
    <property type="entry name" value="Cyclin"/>
</dbReference>
<dbReference type="InterPro" id="IPR004367">
    <property type="entry name" value="Cyclin_C-dom"/>
</dbReference>
<sequence>MESLLCDESWLSSPATPIHQHATKHHSPESYYGSFYTTKEDCEQALAIYLEKEMSYMPEASYIEHLRSKNLIFARFRAIQWLFRGREHWMLELLSVACLSIASKFSETCTPSLHEIQMENLDHSFHPSTIQQMELKLLEALGWRLGSTTAYYYVELLMWSTNSLKPHLHEEFITRVTELLLGAISDSKVLEFRPSVIAVSALWCSLDELHPSTFDAYLASLTRHFNQSQKDDLVRCHMIMEAQQVGSLQNLIDNDNGNYYDCPSSPTTVLPKQPIDICDCSLNFSFLKMRGPNVNLNSSRKKRKREED</sequence>
<evidence type="ECO:0000256" key="2">
    <source>
        <dbReference type="ARBA" id="ARBA00022618"/>
    </source>
</evidence>
<evidence type="ECO:0000256" key="3">
    <source>
        <dbReference type="ARBA" id="ARBA00023127"/>
    </source>
</evidence>
<dbReference type="Pfam" id="PF00134">
    <property type="entry name" value="Cyclin_N"/>
    <property type="match status" value="1"/>
</dbReference>
<dbReference type="InterPro" id="IPR006671">
    <property type="entry name" value="Cyclin_N"/>
</dbReference>
<dbReference type="PANTHER" id="PTHR10177">
    <property type="entry name" value="CYCLINS"/>
    <property type="match status" value="1"/>
</dbReference>
<gene>
    <name evidence="8" type="primary">CYCD7-1</name>
    <name evidence="8" type="ORF">CFP56_002121</name>
</gene>
<organism evidence="8 9">
    <name type="scientific">Quercus suber</name>
    <name type="common">Cork oak</name>
    <dbReference type="NCBI Taxonomy" id="58331"/>
    <lineage>
        <taxon>Eukaryota</taxon>
        <taxon>Viridiplantae</taxon>
        <taxon>Streptophyta</taxon>
        <taxon>Embryophyta</taxon>
        <taxon>Tracheophyta</taxon>
        <taxon>Spermatophyta</taxon>
        <taxon>Magnoliopsida</taxon>
        <taxon>eudicotyledons</taxon>
        <taxon>Gunneridae</taxon>
        <taxon>Pentapetalae</taxon>
        <taxon>rosids</taxon>
        <taxon>fabids</taxon>
        <taxon>Fagales</taxon>
        <taxon>Fagaceae</taxon>
        <taxon>Quercus</taxon>
    </lineage>
</organism>
<evidence type="ECO:0000256" key="4">
    <source>
        <dbReference type="ARBA" id="ARBA00023306"/>
    </source>
</evidence>
<evidence type="ECO:0000256" key="1">
    <source>
        <dbReference type="ARBA" id="ARBA00011177"/>
    </source>
</evidence>
<feature type="domain" description="Cyclin N-terminal" evidence="6">
    <location>
        <begin position="90"/>
        <end position="145"/>
    </location>
</feature>
<dbReference type="Gene3D" id="1.10.472.10">
    <property type="entry name" value="Cyclin-like"/>
    <property type="match status" value="2"/>
</dbReference>
<dbReference type="SUPFAM" id="SSF47954">
    <property type="entry name" value="Cyclin-like"/>
    <property type="match status" value="1"/>
</dbReference>
<comment type="subunit">
    <text evidence="1">Interacts with the CDC2 protein kinase to form a serine/threonine kinase holoenzyme complex also known as maturation promoting factor (MPF). The cyclin subunit imparts substrate specificity to the complex.</text>
</comment>
<name>A0AAW0M8K3_QUESU</name>
<dbReference type="Pfam" id="PF02984">
    <property type="entry name" value="Cyclin_C"/>
    <property type="match status" value="1"/>
</dbReference>
<keyword evidence="9" id="KW-1185">Reference proteome</keyword>
<evidence type="ECO:0000256" key="5">
    <source>
        <dbReference type="ARBA" id="ARBA00032263"/>
    </source>
</evidence>
<evidence type="ECO:0000259" key="7">
    <source>
        <dbReference type="Pfam" id="PF02984"/>
    </source>
</evidence>
<keyword evidence="3" id="KW-0195">Cyclin</keyword>
<dbReference type="EMBL" id="PKMF04000010">
    <property type="protein sequence ID" value="KAK7859764.1"/>
    <property type="molecule type" value="Genomic_DNA"/>
</dbReference>
<evidence type="ECO:0000259" key="6">
    <source>
        <dbReference type="Pfam" id="PF00134"/>
    </source>
</evidence>